<keyword evidence="2" id="KW-1185">Reference proteome</keyword>
<reference evidence="1 2" key="1">
    <citation type="journal article" date="2021" name="ISME Commun">
        <title>Automated analysis of genomic sequences facilitates high-throughput and comprehensive description of bacteria.</title>
        <authorList>
            <person name="Hitch T.C.A."/>
        </authorList>
    </citation>
    <scope>NUCLEOTIDE SEQUENCE [LARGE SCALE GENOMIC DNA]</scope>
    <source>
        <strain evidence="2">f_CCE</strain>
    </source>
</reference>
<dbReference type="Proteomes" id="UP001652395">
    <property type="component" value="Unassembled WGS sequence"/>
</dbReference>
<accession>A0ABT2UXZ8</accession>
<gene>
    <name evidence="1" type="ORF">OCV69_06150</name>
</gene>
<sequence length="217" mass="23898">MIAVSVDEGSLREVEAALLAAGQNPKAEMKRVLNQVAGETEKKLYQKVMETYTVKRRAFPKDILKLKKAAQSNLKAVILVQSGPPALRRGFKVKKNGKKKAAQAVVKKNGDMKELVVDGRKAFVTTMHNSGEGAEDHVAVFQRIGKGRIMKQPGSHSRASGKRLEKLRKNDHRAAIKELFGPSASKMSEVMFLEMYGDVGRVLLNEMQKAISQGGKK</sequence>
<comment type="caution">
    <text evidence="1">The sequence shown here is derived from an EMBL/GenBank/DDBJ whole genome shotgun (WGS) entry which is preliminary data.</text>
</comment>
<protein>
    <submittedName>
        <fullName evidence="1">Uncharacterized protein</fullName>
    </submittedName>
</protein>
<evidence type="ECO:0000313" key="2">
    <source>
        <dbReference type="Proteomes" id="UP001652395"/>
    </source>
</evidence>
<proteinExistence type="predicted"/>
<evidence type="ECO:0000313" key="1">
    <source>
        <dbReference type="EMBL" id="MCU6799515.1"/>
    </source>
</evidence>
<dbReference type="RefSeq" id="WP_158356916.1">
    <property type="nucleotide sequence ID" value="NZ_JAOQJF010000009.1"/>
</dbReference>
<organism evidence="1 2">
    <name type="scientific">Alitiscatomonas aceti</name>
    <dbReference type="NCBI Taxonomy" id="2981724"/>
    <lineage>
        <taxon>Bacteria</taxon>
        <taxon>Bacillati</taxon>
        <taxon>Bacillota</taxon>
        <taxon>Clostridia</taxon>
        <taxon>Lachnospirales</taxon>
        <taxon>Lachnospiraceae</taxon>
        <taxon>Alitiscatomonas</taxon>
    </lineage>
</organism>
<name>A0ABT2UXZ8_9FIRM</name>
<dbReference type="EMBL" id="JAOQJF010000009">
    <property type="protein sequence ID" value="MCU6799515.1"/>
    <property type="molecule type" value="Genomic_DNA"/>
</dbReference>